<dbReference type="EMBL" id="MLJW01008682">
    <property type="protein sequence ID" value="OIQ63797.1"/>
    <property type="molecule type" value="Genomic_DNA"/>
</dbReference>
<gene>
    <name evidence="1" type="ORF">GALL_546620</name>
</gene>
<name>A0A1J5PJT6_9ZZZZ</name>
<protein>
    <submittedName>
        <fullName evidence="1">Uncharacterized protein</fullName>
    </submittedName>
</protein>
<dbReference type="AlphaFoldDB" id="A0A1J5PJT6"/>
<proteinExistence type="predicted"/>
<organism evidence="1">
    <name type="scientific">mine drainage metagenome</name>
    <dbReference type="NCBI Taxonomy" id="410659"/>
    <lineage>
        <taxon>unclassified sequences</taxon>
        <taxon>metagenomes</taxon>
        <taxon>ecological metagenomes</taxon>
    </lineage>
</organism>
<evidence type="ECO:0000313" key="1">
    <source>
        <dbReference type="EMBL" id="OIQ63797.1"/>
    </source>
</evidence>
<sequence>MLAAAKVLRILSATRRDKPSPLITRTWETEVGSS</sequence>
<comment type="caution">
    <text evidence="1">The sequence shown here is derived from an EMBL/GenBank/DDBJ whole genome shotgun (WGS) entry which is preliminary data.</text>
</comment>
<reference evidence="1" key="1">
    <citation type="submission" date="2016-10" db="EMBL/GenBank/DDBJ databases">
        <title>Sequence of Gallionella enrichment culture.</title>
        <authorList>
            <person name="Poehlein A."/>
            <person name="Muehling M."/>
            <person name="Daniel R."/>
        </authorList>
    </citation>
    <scope>NUCLEOTIDE SEQUENCE</scope>
</reference>
<accession>A0A1J5PJT6</accession>